<keyword evidence="2" id="KW-1185">Reference proteome</keyword>
<comment type="caution">
    <text evidence="1">The sequence shown here is derived from an EMBL/GenBank/DDBJ whole genome shotgun (WGS) entry which is preliminary data.</text>
</comment>
<evidence type="ECO:0000313" key="1">
    <source>
        <dbReference type="EMBL" id="GHA55712.1"/>
    </source>
</evidence>
<evidence type="ECO:0000313" key="2">
    <source>
        <dbReference type="Proteomes" id="UP000634455"/>
    </source>
</evidence>
<sequence length="47" mass="5570">MALEMYGRLDELLPENYLSPMWEVKGRKKRTTKAPKTAGFRRWGDEL</sequence>
<protein>
    <submittedName>
        <fullName evidence="1">Uncharacterized protein</fullName>
    </submittedName>
</protein>
<name>A0ABQ3D8X2_9RHOB</name>
<dbReference type="Proteomes" id="UP000634455">
    <property type="component" value="Unassembled WGS sequence"/>
</dbReference>
<proteinExistence type="predicted"/>
<gene>
    <name evidence="1" type="ORF">GCM10008927_21780</name>
</gene>
<organism evidence="1 2">
    <name type="scientific">Paramylibacter ulvae</name>
    <dbReference type="NCBI Taxonomy" id="1651968"/>
    <lineage>
        <taxon>Bacteria</taxon>
        <taxon>Pseudomonadati</taxon>
        <taxon>Pseudomonadota</taxon>
        <taxon>Alphaproteobacteria</taxon>
        <taxon>Rhodobacterales</taxon>
        <taxon>Paracoccaceae</taxon>
        <taxon>Paramylibacter</taxon>
    </lineage>
</organism>
<dbReference type="EMBL" id="BMZF01000006">
    <property type="protein sequence ID" value="GHA55712.1"/>
    <property type="molecule type" value="Genomic_DNA"/>
</dbReference>
<accession>A0ABQ3D8X2</accession>
<reference evidence="2" key="1">
    <citation type="journal article" date="2019" name="Int. J. Syst. Evol. Microbiol.">
        <title>The Global Catalogue of Microorganisms (GCM) 10K type strain sequencing project: providing services to taxonomists for standard genome sequencing and annotation.</title>
        <authorList>
            <consortium name="The Broad Institute Genomics Platform"/>
            <consortium name="The Broad Institute Genome Sequencing Center for Infectious Disease"/>
            <person name="Wu L."/>
            <person name="Ma J."/>
        </authorList>
    </citation>
    <scope>NUCLEOTIDE SEQUENCE [LARGE SCALE GENOMIC DNA]</scope>
    <source>
        <strain evidence="2">KCTC 32465</strain>
    </source>
</reference>